<dbReference type="InterPro" id="IPR011006">
    <property type="entry name" value="CheY-like_superfamily"/>
</dbReference>
<feature type="domain" description="Response regulatory" evidence="8">
    <location>
        <begin position="2"/>
        <end position="115"/>
    </location>
</feature>
<evidence type="ECO:0000256" key="6">
    <source>
        <dbReference type="PROSITE-ProRule" id="PRU00169"/>
    </source>
</evidence>
<proteinExistence type="predicted"/>
<dbReference type="GO" id="GO:0000156">
    <property type="term" value="F:phosphorelay response regulator activity"/>
    <property type="evidence" value="ECO:0007669"/>
    <property type="project" value="TreeGrafter"/>
</dbReference>
<dbReference type="PANTHER" id="PTHR48111:SF76">
    <property type="entry name" value="TWO-COMPONENT RESPONSE REGULATOR"/>
    <property type="match status" value="1"/>
</dbReference>
<dbReference type="InterPro" id="IPR039420">
    <property type="entry name" value="WalR-like"/>
</dbReference>
<evidence type="ECO:0000259" key="8">
    <source>
        <dbReference type="PROSITE" id="PS50110"/>
    </source>
</evidence>
<reference evidence="10" key="1">
    <citation type="submission" date="2016-04" db="EMBL/GenBank/DDBJ databases">
        <authorList>
            <person name="Evans L.H."/>
            <person name="Alamgir A."/>
            <person name="Owens N."/>
            <person name="Weber N.D."/>
            <person name="Virtaneva K."/>
            <person name="Barbian K."/>
            <person name="Babar A."/>
            <person name="Rosenke K."/>
        </authorList>
    </citation>
    <scope>NUCLEOTIDE SEQUENCE</scope>
    <source>
        <strain evidence="10">86</strain>
    </source>
</reference>
<dbReference type="GO" id="GO:0005829">
    <property type="term" value="C:cytosol"/>
    <property type="evidence" value="ECO:0007669"/>
    <property type="project" value="TreeGrafter"/>
</dbReference>
<dbReference type="CDD" id="cd00383">
    <property type="entry name" value="trans_reg_C"/>
    <property type="match status" value="1"/>
</dbReference>
<keyword evidence="1 6" id="KW-0597">Phosphoprotein</keyword>
<evidence type="ECO:0000256" key="7">
    <source>
        <dbReference type="PROSITE-ProRule" id="PRU01091"/>
    </source>
</evidence>
<evidence type="ECO:0000256" key="5">
    <source>
        <dbReference type="ARBA" id="ARBA00023163"/>
    </source>
</evidence>
<dbReference type="PROSITE" id="PS50110">
    <property type="entry name" value="RESPONSE_REGULATORY"/>
    <property type="match status" value="1"/>
</dbReference>
<evidence type="ECO:0000256" key="1">
    <source>
        <dbReference type="ARBA" id="ARBA00022553"/>
    </source>
</evidence>
<keyword evidence="5" id="KW-0804">Transcription</keyword>
<keyword evidence="3" id="KW-0805">Transcription regulation</keyword>
<keyword evidence="4 7" id="KW-0238">DNA-binding</keyword>
<evidence type="ECO:0000256" key="3">
    <source>
        <dbReference type="ARBA" id="ARBA00023015"/>
    </source>
</evidence>
<protein>
    <submittedName>
        <fullName evidence="10">Response regulator MprA</fullName>
    </submittedName>
</protein>
<dbReference type="PANTHER" id="PTHR48111">
    <property type="entry name" value="REGULATOR OF RPOS"/>
    <property type="match status" value="1"/>
</dbReference>
<dbReference type="SUPFAM" id="SSF52172">
    <property type="entry name" value="CheY-like"/>
    <property type="match status" value="1"/>
</dbReference>
<dbReference type="Gene3D" id="1.10.10.10">
    <property type="entry name" value="Winged helix-like DNA-binding domain superfamily/Winged helix DNA-binding domain"/>
    <property type="match status" value="1"/>
</dbReference>
<dbReference type="Pfam" id="PF00072">
    <property type="entry name" value="Response_reg"/>
    <property type="match status" value="1"/>
</dbReference>
<dbReference type="GO" id="GO:0000976">
    <property type="term" value="F:transcription cis-regulatory region binding"/>
    <property type="evidence" value="ECO:0007669"/>
    <property type="project" value="TreeGrafter"/>
</dbReference>
<dbReference type="GO" id="GO:0032993">
    <property type="term" value="C:protein-DNA complex"/>
    <property type="evidence" value="ECO:0007669"/>
    <property type="project" value="TreeGrafter"/>
</dbReference>
<dbReference type="AlphaFoldDB" id="A0A212IU53"/>
<dbReference type="FunFam" id="1.10.10.10:FF:000005">
    <property type="entry name" value="Two-component system response regulator"/>
    <property type="match status" value="1"/>
</dbReference>
<dbReference type="EMBL" id="FLUO01000001">
    <property type="protein sequence ID" value="SBV90707.1"/>
    <property type="molecule type" value="Genomic_DNA"/>
</dbReference>
<dbReference type="Pfam" id="PF00486">
    <property type="entry name" value="Trans_reg_C"/>
    <property type="match status" value="1"/>
</dbReference>
<evidence type="ECO:0000256" key="2">
    <source>
        <dbReference type="ARBA" id="ARBA00023012"/>
    </source>
</evidence>
<accession>A0A212IU53</accession>
<dbReference type="SMART" id="SM00862">
    <property type="entry name" value="Trans_reg_C"/>
    <property type="match status" value="1"/>
</dbReference>
<organism evidence="10">
    <name type="scientific">uncultured Alphaproteobacteria bacterium</name>
    <dbReference type="NCBI Taxonomy" id="91750"/>
    <lineage>
        <taxon>Bacteria</taxon>
        <taxon>Pseudomonadati</taxon>
        <taxon>Pseudomonadota</taxon>
        <taxon>Alphaproteobacteria</taxon>
        <taxon>environmental samples</taxon>
    </lineage>
</organism>
<dbReference type="PROSITE" id="PS51755">
    <property type="entry name" value="OMPR_PHOB"/>
    <property type="match status" value="1"/>
</dbReference>
<dbReference type="Gene3D" id="3.40.50.2300">
    <property type="match status" value="1"/>
</dbReference>
<dbReference type="Gene3D" id="6.10.250.690">
    <property type="match status" value="1"/>
</dbReference>
<evidence type="ECO:0000259" key="9">
    <source>
        <dbReference type="PROSITE" id="PS51755"/>
    </source>
</evidence>
<dbReference type="SMART" id="SM00448">
    <property type="entry name" value="REC"/>
    <property type="match status" value="1"/>
</dbReference>
<evidence type="ECO:0000256" key="4">
    <source>
        <dbReference type="ARBA" id="ARBA00023125"/>
    </source>
</evidence>
<dbReference type="InterPro" id="IPR001789">
    <property type="entry name" value="Sig_transdc_resp-reg_receiver"/>
</dbReference>
<feature type="modified residue" description="4-aspartylphosphate" evidence="6">
    <location>
        <position position="51"/>
    </location>
</feature>
<sequence length="222" mass="25024">MRILIVEDDRKVSHWLGSKLSACGHACRVVEDGESALAALRNEAFDVVVLDQMLPKMSGLEVLERLRGRSHPPVMILSAIDGAERRVDGLRAGADDYLGKPFHFDELLVRLELLSRRTASAEHDGRVLYAEDLSLDEIDRTVRRGGRVIDLTDKEFKLLQVLMRHKGQTVTRTMLFEKVWGYAFAPQTNLIDVHMSKLRAKVDRGHARTLLQTVRAIGYVLG</sequence>
<feature type="DNA-binding region" description="OmpR/PhoB-type" evidence="7">
    <location>
        <begin position="125"/>
        <end position="222"/>
    </location>
</feature>
<keyword evidence="2" id="KW-0902">Two-component regulatory system</keyword>
<name>A0A212IU53_9PROT</name>
<gene>
    <name evidence="10" type="primary">mprA</name>
    <name evidence="10" type="ORF">KL86APRO_10034</name>
</gene>
<dbReference type="InterPro" id="IPR036388">
    <property type="entry name" value="WH-like_DNA-bd_sf"/>
</dbReference>
<dbReference type="GO" id="GO:0006355">
    <property type="term" value="P:regulation of DNA-templated transcription"/>
    <property type="evidence" value="ECO:0007669"/>
    <property type="project" value="InterPro"/>
</dbReference>
<dbReference type="InterPro" id="IPR001867">
    <property type="entry name" value="OmpR/PhoB-type_DNA-bd"/>
</dbReference>
<evidence type="ECO:0000313" key="10">
    <source>
        <dbReference type="EMBL" id="SBV90707.1"/>
    </source>
</evidence>
<feature type="domain" description="OmpR/PhoB-type" evidence="9">
    <location>
        <begin position="125"/>
        <end position="222"/>
    </location>
</feature>